<feature type="transmembrane region" description="Helical" evidence="1">
    <location>
        <begin position="186"/>
        <end position="208"/>
    </location>
</feature>
<keyword evidence="1" id="KW-1133">Transmembrane helix</keyword>
<keyword evidence="1" id="KW-0812">Transmembrane</keyword>
<comment type="caution">
    <text evidence="2">The sequence shown here is derived from an EMBL/GenBank/DDBJ whole genome shotgun (WGS) entry which is preliminary data.</text>
</comment>
<organism evidence="2 3">
    <name type="scientific">Basidiobolus ranarum</name>
    <dbReference type="NCBI Taxonomy" id="34480"/>
    <lineage>
        <taxon>Eukaryota</taxon>
        <taxon>Fungi</taxon>
        <taxon>Fungi incertae sedis</taxon>
        <taxon>Zoopagomycota</taxon>
        <taxon>Entomophthoromycotina</taxon>
        <taxon>Basidiobolomycetes</taxon>
        <taxon>Basidiobolales</taxon>
        <taxon>Basidiobolaceae</taxon>
        <taxon>Basidiobolus</taxon>
    </lineage>
</organism>
<keyword evidence="1" id="KW-0472">Membrane</keyword>
<proteinExistence type="predicted"/>
<protein>
    <submittedName>
        <fullName evidence="2">Uncharacterized protein</fullName>
    </submittedName>
</protein>
<sequence>MFAGHFALTSVLQKYYPNTSPYTLALGVGFLDVCFGAMTYLGYEGFSPNPQAGINGFDIHCNYTHSLIGSVLLSLIYGAATGSYTPGFLASFSHFIEDMMVHNQDLPLDPISKIMIGGTNMWGAFPTFAFYFELAFCLACAAFSSKDPVTLTANGLILLLHINSKSSTAQLFKEIFQLSEPLQRRYSAIIIISSFVIPGLILGFILNIRRNQIKDRKSA</sequence>
<dbReference type="Proteomes" id="UP001479436">
    <property type="component" value="Unassembled WGS sequence"/>
</dbReference>
<evidence type="ECO:0000313" key="2">
    <source>
        <dbReference type="EMBL" id="KAK9703358.1"/>
    </source>
</evidence>
<feature type="transmembrane region" description="Helical" evidence="1">
    <location>
        <begin position="122"/>
        <end position="144"/>
    </location>
</feature>
<keyword evidence="3" id="KW-1185">Reference proteome</keyword>
<name>A0ABR2VV25_9FUNG</name>
<accession>A0ABR2VV25</accession>
<dbReference type="EMBL" id="JASJQH010007646">
    <property type="protein sequence ID" value="KAK9703358.1"/>
    <property type="molecule type" value="Genomic_DNA"/>
</dbReference>
<gene>
    <name evidence="2" type="ORF">K7432_010784</name>
</gene>
<feature type="transmembrane region" description="Helical" evidence="1">
    <location>
        <begin position="22"/>
        <end position="43"/>
    </location>
</feature>
<evidence type="ECO:0000256" key="1">
    <source>
        <dbReference type="SAM" id="Phobius"/>
    </source>
</evidence>
<reference evidence="2 3" key="1">
    <citation type="submission" date="2023-04" db="EMBL/GenBank/DDBJ databases">
        <title>Genome of Basidiobolus ranarum AG-B5.</title>
        <authorList>
            <person name="Stajich J.E."/>
            <person name="Carter-House D."/>
            <person name="Gryganskyi A."/>
        </authorList>
    </citation>
    <scope>NUCLEOTIDE SEQUENCE [LARGE SCALE GENOMIC DNA]</scope>
    <source>
        <strain evidence="2 3">AG-B5</strain>
    </source>
</reference>
<evidence type="ECO:0000313" key="3">
    <source>
        <dbReference type="Proteomes" id="UP001479436"/>
    </source>
</evidence>